<dbReference type="EMBL" id="BMCU01000001">
    <property type="protein sequence ID" value="GGF91398.1"/>
    <property type="molecule type" value="Genomic_DNA"/>
</dbReference>
<dbReference type="Proteomes" id="UP000654257">
    <property type="component" value="Unassembled WGS sequence"/>
</dbReference>
<dbReference type="AlphaFoldDB" id="A0A917CL89"/>
<gene>
    <name evidence="1" type="ORF">GCM10007304_01710</name>
</gene>
<comment type="caution">
    <text evidence="1">The sequence shown here is derived from an EMBL/GenBank/DDBJ whole genome shotgun (WGS) entry which is preliminary data.</text>
</comment>
<accession>A0A917CL89</accession>
<evidence type="ECO:0000313" key="1">
    <source>
        <dbReference type="EMBL" id="GGF91398.1"/>
    </source>
</evidence>
<organism evidence="1 2">
    <name type="scientific">Rhodococcoides trifolii</name>
    <dbReference type="NCBI Taxonomy" id="908250"/>
    <lineage>
        <taxon>Bacteria</taxon>
        <taxon>Bacillati</taxon>
        <taxon>Actinomycetota</taxon>
        <taxon>Actinomycetes</taxon>
        <taxon>Mycobacteriales</taxon>
        <taxon>Nocardiaceae</taxon>
        <taxon>Rhodococcoides</taxon>
    </lineage>
</organism>
<reference evidence="1" key="1">
    <citation type="journal article" date="2014" name="Int. J. Syst. Evol. Microbiol.">
        <title>Complete genome sequence of Corynebacterium casei LMG S-19264T (=DSM 44701T), isolated from a smear-ripened cheese.</title>
        <authorList>
            <consortium name="US DOE Joint Genome Institute (JGI-PGF)"/>
            <person name="Walter F."/>
            <person name="Albersmeier A."/>
            <person name="Kalinowski J."/>
            <person name="Ruckert C."/>
        </authorList>
    </citation>
    <scope>NUCLEOTIDE SEQUENCE</scope>
    <source>
        <strain evidence="1">CCM 7905</strain>
    </source>
</reference>
<proteinExistence type="predicted"/>
<sequence length="71" mass="7414">MTLATVYELATSGPRTVRNMACLKKPVMRLSSVAMAMDPVADKSFDVDWVLWTGSGCFDVDTGGAGGGRGG</sequence>
<name>A0A917CL89_9NOCA</name>
<evidence type="ECO:0000313" key="2">
    <source>
        <dbReference type="Proteomes" id="UP000654257"/>
    </source>
</evidence>
<keyword evidence="2" id="KW-1185">Reference proteome</keyword>
<reference evidence="1" key="2">
    <citation type="submission" date="2020-09" db="EMBL/GenBank/DDBJ databases">
        <authorList>
            <person name="Sun Q."/>
            <person name="Sedlacek I."/>
        </authorList>
    </citation>
    <scope>NUCLEOTIDE SEQUENCE</scope>
    <source>
        <strain evidence="1">CCM 7905</strain>
    </source>
</reference>
<protein>
    <submittedName>
        <fullName evidence="1">Uncharacterized protein</fullName>
    </submittedName>
</protein>